<keyword evidence="7" id="KW-0804">Transcription</keyword>
<dbReference type="GO" id="GO:0005737">
    <property type="term" value="C:cytoplasm"/>
    <property type="evidence" value="ECO:0007669"/>
    <property type="project" value="TreeGrafter"/>
</dbReference>
<keyword evidence="5" id="KW-0862">Zinc</keyword>
<dbReference type="STRING" id="109895.A0A507EGI8"/>
<sequence length="272" mass="30711">MKYEQAAESNVNPTPPPPTCNTNPPTRRREPKHRGHTCPDCFFRSEHLVRHLRIHTGEKPYPCPHAPCHRRFARSDELARHQKVHAKKQKKTAKRATRQPDPRGRKRTTRVEHTTTPAAEPDHTTVIHTRGTRAPVVRDVELEQRAGPQDEWGDKEGGLTTTPLEFLYPSPTVDINHNPPSYYDNSTAYNYDYAHLAPTTSVLPPPPSPSATTAQDFFWPLIAPDCEYPFVSPHHPPAGYLAWPDLWTSDLLLPPADVGVMMVVWPTAEAQS</sequence>
<dbReference type="PANTHER" id="PTHR47428">
    <property type="entry name" value="REGULATORY PROTEIN MIG1-RELATED"/>
    <property type="match status" value="1"/>
</dbReference>
<accession>A0A507EGI8</accession>
<dbReference type="GO" id="GO:0006355">
    <property type="term" value="P:regulation of DNA-templated transcription"/>
    <property type="evidence" value="ECO:0007669"/>
    <property type="project" value="UniProtKB-ARBA"/>
</dbReference>
<keyword evidence="3" id="KW-0677">Repeat</keyword>
<dbReference type="PROSITE" id="PS50157">
    <property type="entry name" value="ZINC_FINGER_C2H2_2"/>
    <property type="match status" value="2"/>
</dbReference>
<feature type="compositionally biased region" description="Basic and acidic residues" evidence="10">
    <location>
        <begin position="98"/>
        <end position="113"/>
    </location>
</feature>
<proteinExistence type="predicted"/>
<dbReference type="SMART" id="SM00355">
    <property type="entry name" value="ZnF_C2H2"/>
    <property type="match status" value="2"/>
</dbReference>
<evidence type="ECO:0000256" key="6">
    <source>
        <dbReference type="ARBA" id="ARBA00023015"/>
    </source>
</evidence>
<evidence type="ECO:0000256" key="3">
    <source>
        <dbReference type="ARBA" id="ARBA00022737"/>
    </source>
</evidence>
<dbReference type="Gene3D" id="3.30.160.60">
    <property type="entry name" value="Classic Zinc Finger"/>
    <property type="match status" value="2"/>
</dbReference>
<dbReference type="EMBL" id="QEAQ01000003">
    <property type="protein sequence ID" value="TPX62308.1"/>
    <property type="molecule type" value="Genomic_DNA"/>
</dbReference>
<feature type="region of interest" description="Disordered" evidence="10">
    <location>
        <begin position="1"/>
        <end position="38"/>
    </location>
</feature>
<evidence type="ECO:0000256" key="10">
    <source>
        <dbReference type="SAM" id="MobiDB-lite"/>
    </source>
</evidence>
<evidence type="ECO:0000256" key="5">
    <source>
        <dbReference type="ARBA" id="ARBA00022833"/>
    </source>
</evidence>
<keyword evidence="4 9" id="KW-0863">Zinc-finger</keyword>
<evidence type="ECO:0000256" key="8">
    <source>
        <dbReference type="ARBA" id="ARBA00023242"/>
    </source>
</evidence>
<evidence type="ECO:0000313" key="13">
    <source>
        <dbReference type="Proteomes" id="UP000318582"/>
    </source>
</evidence>
<dbReference type="PANTHER" id="PTHR47428:SF2">
    <property type="entry name" value="ZINC FINGER PROTEIN RSV1"/>
    <property type="match status" value="1"/>
</dbReference>
<dbReference type="InterPro" id="IPR036236">
    <property type="entry name" value="Znf_C2H2_sf"/>
</dbReference>
<evidence type="ECO:0000256" key="7">
    <source>
        <dbReference type="ARBA" id="ARBA00023163"/>
    </source>
</evidence>
<organism evidence="12 13">
    <name type="scientific">Powellomyces hirtus</name>
    <dbReference type="NCBI Taxonomy" id="109895"/>
    <lineage>
        <taxon>Eukaryota</taxon>
        <taxon>Fungi</taxon>
        <taxon>Fungi incertae sedis</taxon>
        <taxon>Chytridiomycota</taxon>
        <taxon>Chytridiomycota incertae sedis</taxon>
        <taxon>Chytridiomycetes</taxon>
        <taxon>Spizellomycetales</taxon>
        <taxon>Powellomycetaceae</taxon>
        <taxon>Powellomyces</taxon>
    </lineage>
</organism>
<evidence type="ECO:0000313" key="12">
    <source>
        <dbReference type="EMBL" id="TPX62308.1"/>
    </source>
</evidence>
<feature type="compositionally biased region" description="Basic residues" evidence="10">
    <location>
        <begin position="81"/>
        <end position="97"/>
    </location>
</feature>
<dbReference type="SUPFAM" id="SSF57667">
    <property type="entry name" value="beta-beta-alpha zinc fingers"/>
    <property type="match status" value="1"/>
</dbReference>
<keyword evidence="2" id="KW-0479">Metal-binding</keyword>
<keyword evidence="6" id="KW-0805">Transcription regulation</keyword>
<evidence type="ECO:0000256" key="4">
    <source>
        <dbReference type="ARBA" id="ARBA00022771"/>
    </source>
</evidence>
<feature type="domain" description="C2H2-type" evidence="11">
    <location>
        <begin position="33"/>
        <end position="60"/>
    </location>
</feature>
<evidence type="ECO:0000259" key="11">
    <source>
        <dbReference type="PROSITE" id="PS50157"/>
    </source>
</evidence>
<comment type="caution">
    <text evidence="12">The sequence shown here is derived from an EMBL/GenBank/DDBJ whole genome shotgun (WGS) entry which is preliminary data.</text>
</comment>
<dbReference type="InterPro" id="IPR013087">
    <property type="entry name" value="Znf_C2H2_type"/>
</dbReference>
<feature type="region of interest" description="Disordered" evidence="10">
    <location>
        <begin position="76"/>
        <end position="123"/>
    </location>
</feature>
<dbReference type="InterPro" id="IPR051007">
    <property type="entry name" value="creA/MIG_C2H2-ZnF"/>
</dbReference>
<dbReference type="GO" id="GO:0005634">
    <property type="term" value="C:nucleus"/>
    <property type="evidence" value="ECO:0007669"/>
    <property type="project" value="UniProtKB-SubCell"/>
</dbReference>
<keyword evidence="8" id="KW-0539">Nucleus</keyword>
<evidence type="ECO:0000256" key="1">
    <source>
        <dbReference type="ARBA" id="ARBA00004123"/>
    </source>
</evidence>
<dbReference type="GO" id="GO:0008270">
    <property type="term" value="F:zinc ion binding"/>
    <property type="evidence" value="ECO:0007669"/>
    <property type="project" value="UniProtKB-KW"/>
</dbReference>
<comment type="subcellular location">
    <subcellularLocation>
        <location evidence="1">Nucleus</location>
    </subcellularLocation>
</comment>
<reference evidence="12 13" key="1">
    <citation type="journal article" date="2019" name="Sci. Rep.">
        <title>Comparative genomics of chytrid fungi reveal insights into the obligate biotrophic and pathogenic lifestyle of Synchytrium endobioticum.</title>
        <authorList>
            <person name="van de Vossenberg B.T.L.H."/>
            <person name="Warris S."/>
            <person name="Nguyen H.D.T."/>
            <person name="van Gent-Pelzer M.P.E."/>
            <person name="Joly D.L."/>
            <person name="van de Geest H.C."/>
            <person name="Bonants P.J.M."/>
            <person name="Smith D.S."/>
            <person name="Levesque C.A."/>
            <person name="van der Lee T.A.J."/>
        </authorList>
    </citation>
    <scope>NUCLEOTIDE SEQUENCE [LARGE SCALE GENOMIC DNA]</scope>
    <source>
        <strain evidence="12 13">CBS 809.83</strain>
    </source>
</reference>
<dbReference type="Proteomes" id="UP000318582">
    <property type="component" value="Unassembled WGS sequence"/>
</dbReference>
<dbReference type="AlphaFoldDB" id="A0A507EGI8"/>
<protein>
    <recommendedName>
        <fullName evidence="11">C2H2-type domain-containing protein</fullName>
    </recommendedName>
</protein>
<dbReference type="PROSITE" id="PS00028">
    <property type="entry name" value="ZINC_FINGER_C2H2_1"/>
    <property type="match status" value="1"/>
</dbReference>
<gene>
    <name evidence="12" type="ORF">PhCBS80983_g00599</name>
</gene>
<keyword evidence="13" id="KW-1185">Reference proteome</keyword>
<evidence type="ECO:0000256" key="9">
    <source>
        <dbReference type="PROSITE-ProRule" id="PRU00042"/>
    </source>
</evidence>
<evidence type="ECO:0000256" key="2">
    <source>
        <dbReference type="ARBA" id="ARBA00022723"/>
    </source>
</evidence>
<feature type="domain" description="C2H2-type" evidence="11">
    <location>
        <begin position="61"/>
        <end position="90"/>
    </location>
</feature>
<dbReference type="FunFam" id="3.30.160.60:FF:002343">
    <property type="entry name" value="Zinc finger protein 33A"/>
    <property type="match status" value="1"/>
</dbReference>
<dbReference type="GO" id="GO:0000978">
    <property type="term" value="F:RNA polymerase II cis-regulatory region sequence-specific DNA binding"/>
    <property type="evidence" value="ECO:0007669"/>
    <property type="project" value="TreeGrafter"/>
</dbReference>
<name>A0A507EGI8_9FUNG</name>